<gene>
    <name evidence="1" type="ORF">SAMN05443549_101174</name>
</gene>
<sequence>MVITNIKIRLDYAIDISVNETLLLVTVDKVVF</sequence>
<name>A0A1M5E323_9FLAO</name>
<keyword evidence="2" id="KW-1185">Reference proteome</keyword>
<reference evidence="2" key="1">
    <citation type="submission" date="2016-11" db="EMBL/GenBank/DDBJ databases">
        <authorList>
            <person name="Varghese N."/>
            <person name="Submissions S."/>
        </authorList>
    </citation>
    <scope>NUCLEOTIDE SEQUENCE [LARGE SCALE GENOMIC DNA]</scope>
    <source>
        <strain evidence="2">DSM 19978</strain>
    </source>
</reference>
<organism evidence="1 2">
    <name type="scientific">Flavobacterium fluvii</name>
    <dbReference type="NCBI Taxonomy" id="468056"/>
    <lineage>
        <taxon>Bacteria</taxon>
        <taxon>Pseudomonadati</taxon>
        <taxon>Bacteroidota</taxon>
        <taxon>Flavobacteriia</taxon>
        <taxon>Flavobacteriales</taxon>
        <taxon>Flavobacteriaceae</taxon>
        <taxon>Flavobacterium</taxon>
    </lineage>
</organism>
<proteinExistence type="predicted"/>
<protein>
    <submittedName>
        <fullName evidence="1">Uncharacterized protein</fullName>
    </submittedName>
</protein>
<dbReference type="Proteomes" id="UP000184516">
    <property type="component" value="Unassembled WGS sequence"/>
</dbReference>
<dbReference type="EMBL" id="FQWB01000001">
    <property type="protein sequence ID" value="SHF73534.1"/>
    <property type="molecule type" value="Genomic_DNA"/>
</dbReference>
<evidence type="ECO:0000313" key="1">
    <source>
        <dbReference type="EMBL" id="SHF73534.1"/>
    </source>
</evidence>
<dbReference type="STRING" id="468056.SAMN05443549_101174"/>
<dbReference type="AlphaFoldDB" id="A0A1M5E323"/>
<accession>A0A1M5E323</accession>
<evidence type="ECO:0000313" key="2">
    <source>
        <dbReference type="Proteomes" id="UP000184516"/>
    </source>
</evidence>